<evidence type="ECO:0000256" key="1">
    <source>
        <dbReference type="ARBA" id="ARBA00008857"/>
    </source>
</evidence>
<dbReference type="PANTHER" id="PTHR30629">
    <property type="entry name" value="PROPHAGE INTEGRASE"/>
    <property type="match status" value="1"/>
</dbReference>
<reference evidence="4 5" key="1">
    <citation type="submission" date="2017-09" db="EMBL/GenBank/DDBJ databases">
        <title>Sphingomonas ginsenosidimutans KACC 14949, whole genome shotgun sequence.</title>
        <authorList>
            <person name="Feng G."/>
            <person name="Zhu H."/>
        </authorList>
    </citation>
    <scope>NUCLEOTIDE SEQUENCE [LARGE SCALE GENOMIC DNA]</scope>
    <source>
        <strain evidence="4 5">KACC 14949</strain>
    </source>
</reference>
<dbReference type="Pfam" id="PF13356">
    <property type="entry name" value="Arm-DNA-bind_3"/>
    <property type="match status" value="1"/>
</dbReference>
<dbReference type="InterPro" id="IPR025166">
    <property type="entry name" value="Integrase_DNA_bind_dom"/>
</dbReference>
<comment type="similarity">
    <text evidence="1">Belongs to the 'phage' integrase family.</text>
</comment>
<name>A0A2A4HYW7_9SPHN</name>
<evidence type="ECO:0000313" key="5">
    <source>
        <dbReference type="Proteomes" id="UP000218784"/>
    </source>
</evidence>
<dbReference type="GO" id="GO:0015074">
    <property type="term" value="P:DNA integration"/>
    <property type="evidence" value="ECO:0007669"/>
    <property type="project" value="UniProtKB-KW"/>
</dbReference>
<evidence type="ECO:0000259" key="3">
    <source>
        <dbReference type="Pfam" id="PF13356"/>
    </source>
</evidence>
<dbReference type="InterPro" id="IPR038488">
    <property type="entry name" value="Integrase_DNA-bd_sf"/>
</dbReference>
<sequence length="181" mass="19713">MPGKAVGLTDAKIRGLTPPPSGQLEISDQLIGGLRVRVGASGGKTFILRKRVGGSVRNVTLGRFSEAFTLADARKKARSLLIDLESGKGLPQPTSSTGGAVGRLTFSVLWAQYLERAVKGKKKSASEIERIGRDCQEFCAGGHRMEWKGPSIWQSTRTFWTSFWLVVTRRSCLQRTVCSTS</sequence>
<keyword evidence="5" id="KW-1185">Reference proteome</keyword>
<protein>
    <recommendedName>
        <fullName evidence="3">Integrase DNA-binding domain-containing protein</fullName>
    </recommendedName>
</protein>
<dbReference type="EMBL" id="NWVD01000004">
    <property type="protein sequence ID" value="PCG08868.1"/>
    <property type="molecule type" value="Genomic_DNA"/>
</dbReference>
<evidence type="ECO:0000256" key="2">
    <source>
        <dbReference type="ARBA" id="ARBA00022908"/>
    </source>
</evidence>
<feature type="domain" description="Integrase DNA-binding" evidence="3">
    <location>
        <begin position="8"/>
        <end position="88"/>
    </location>
</feature>
<dbReference type="InterPro" id="IPR050808">
    <property type="entry name" value="Phage_Integrase"/>
</dbReference>
<keyword evidence="2" id="KW-0229">DNA integration</keyword>
<organism evidence="4 5">
    <name type="scientific">Sphingomonas ginsenosidimutans</name>
    <dbReference type="NCBI Taxonomy" id="862134"/>
    <lineage>
        <taxon>Bacteria</taxon>
        <taxon>Pseudomonadati</taxon>
        <taxon>Pseudomonadota</taxon>
        <taxon>Alphaproteobacteria</taxon>
        <taxon>Sphingomonadales</taxon>
        <taxon>Sphingomonadaceae</taxon>
        <taxon>Sphingomonas</taxon>
    </lineage>
</organism>
<comment type="caution">
    <text evidence="4">The sequence shown here is derived from an EMBL/GenBank/DDBJ whole genome shotgun (WGS) entry which is preliminary data.</text>
</comment>
<dbReference type="AlphaFoldDB" id="A0A2A4HYW7"/>
<dbReference type="Gene3D" id="3.30.160.390">
    <property type="entry name" value="Integrase, DNA-binding domain"/>
    <property type="match status" value="1"/>
</dbReference>
<dbReference type="PANTHER" id="PTHR30629:SF2">
    <property type="entry name" value="PROPHAGE INTEGRASE INTS-RELATED"/>
    <property type="match status" value="1"/>
</dbReference>
<dbReference type="Proteomes" id="UP000218784">
    <property type="component" value="Unassembled WGS sequence"/>
</dbReference>
<accession>A0A2A4HYW7</accession>
<proteinExistence type="inferred from homology"/>
<gene>
    <name evidence="4" type="ORF">COA17_12170</name>
</gene>
<evidence type="ECO:0000313" key="4">
    <source>
        <dbReference type="EMBL" id="PCG08868.1"/>
    </source>
</evidence>
<dbReference type="RefSeq" id="WP_096612717.1">
    <property type="nucleotide sequence ID" value="NZ_NWVD01000004.1"/>
</dbReference>